<dbReference type="EMBL" id="BOOZ01000035">
    <property type="protein sequence ID" value="GIJ11644.1"/>
    <property type="molecule type" value="Genomic_DNA"/>
</dbReference>
<evidence type="ECO:0000313" key="1">
    <source>
        <dbReference type="EMBL" id="GIJ11644.1"/>
    </source>
</evidence>
<reference evidence="1 2" key="1">
    <citation type="submission" date="2021-01" db="EMBL/GenBank/DDBJ databases">
        <title>Whole genome shotgun sequence of Verrucosispora andamanensis NBRC 109075.</title>
        <authorList>
            <person name="Komaki H."/>
            <person name="Tamura T."/>
        </authorList>
    </citation>
    <scope>NUCLEOTIDE SEQUENCE [LARGE SCALE GENOMIC DNA]</scope>
    <source>
        <strain evidence="1 2">NBRC 109075</strain>
    </source>
</reference>
<keyword evidence="2" id="KW-1185">Reference proteome</keyword>
<dbReference type="RefSeq" id="WP_204012001.1">
    <property type="nucleotide sequence ID" value="NZ_BOOZ01000035.1"/>
</dbReference>
<sequence length="101" mass="11342">MLPIDLSIRTWARRDEVVAERLRAVDNRRMALLRQMIGAFCSDPEEIGARALLAFCLGIGVHFLAADHEQRTRSEVAQRAVDLLFDRAPRAAAAETAARKR</sequence>
<evidence type="ECO:0008006" key="3">
    <source>
        <dbReference type="Google" id="ProtNLM"/>
    </source>
</evidence>
<gene>
    <name evidence="1" type="ORF">Van01_48580</name>
</gene>
<evidence type="ECO:0000313" key="2">
    <source>
        <dbReference type="Proteomes" id="UP000647017"/>
    </source>
</evidence>
<comment type="caution">
    <text evidence="1">The sequence shown here is derived from an EMBL/GenBank/DDBJ whole genome shotgun (WGS) entry which is preliminary data.</text>
</comment>
<dbReference type="Proteomes" id="UP000647017">
    <property type="component" value="Unassembled WGS sequence"/>
</dbReference>
<organism evidence="1 2">
    <name type="scientific">Micromonospora andamanensis</name>
    <dbReference type="NCBI Taxonomy" id="1287068"/>
    <lineage>
        <taxon>Bacteria</taxon>
        <taxon>Bacillati</taxon>
        <taxon>Actinomycetota</taxon>
        <taxon>Actinomycetes</taxon>
        <taxon>Micromonosporales</taxon>
        <taxon>Micromonosporaceae</taxon>
        <taxon>Micromonospora</taxon>
    </lineage>
</organism>
<name>A0ABQ4I151_9ACTN</name>
<protein>
    <recommendedName>
        <fullName evidence="3">MftR C-terminal domain-containing protein</fullName>
    </recommendedName>
</protein>
<accession>A0ABQ4I151</accession>
<proteinExistence type="predicted"/>